<dbReference type="CDD" id="cd00609">
    <property type="entry name" value="AAT_like"/>
    <property type="match status" value="1"/>
</dbReference>
<feature type="region of interest" description="Disordered" evidence="3">
    <location>
        <begin position="1"/>
        <end position="20"/>
    </location>
</feature>
<feature type="domain" description="Aminotransferase class I/classII large" evidence="4">
    <location>
        <begin position="81"/>
        <end position="423"/>
    </location>
</feature>
<dbReference type="Gene3D" id="3.90.1150.10">
    <property type="entry name" value="Aspartate Aminotransferase, domain 1"/>
    <property type="match status" value="1"/>
</dbReference>
<dbReference type="GO" id="GO:0030170">
    <property type="term" value="F:pyridoxal phosphate binding"/>
    <property type="evidence" value="ECO:0007669"/>
    <property type="project" value="InterPro"/>
</dbReference>
<name>A0A0E9NN46_SAICN</name>
<dbReference type="Gene3D" id="3.40.640.10">
    <property type="entry name" value="Type I PLP-dependent aspartate aminotransferase-like (Major domain)"/>
    <property type="match status" value="1"/>
</dbReference>
<evidence type="ECO:0000259" key="4">
    <source>
        <dbReference type="Pfam" id="PF00155"/>
    </source>
</evidence>
<accession>A0A0E9NN46</accession>
<dbReference type="PANTHER" id="PTHR43795:SF39">
    <property type="entry name" value="AMINOTRANSFERASE CLASS I_CLASSII DOMAIN-CONTAINING PROTEIN"/>
    <property type="match status" value="1"/>
</dbReference>
<evidence type="ECO:0000313" key="5">
    <source>
        <dbReference type="EMBL" id="GAO51302.1"/>
    </source>
</evidence>
<dbReference type="PANTHER" id="PTHR43795">
    <property type="entry name" value="BIFUNCTIONAL ASPARTATE AMINOTRANSFERASE AND GLUTAMATE/ASPARTATE-PREPHENATE AMINOTRANSFERASE-RELATED"/>
    <property type="match status" value="1"/>
</dbReference>
<evidence type="ECO:0000256" key="3">
    <source>
        <dbReference type="SAM" id="MobiDB-lite"/>
    </source>
</evidence>
<sequence>MTEPNSHEGNVSQRGLDNLKPNPLFKNAMRLMANPYHEVDNPTGIVNIGVAENTLMHADLVERFNKCFNITSFALTYGAGFGGSPQLKEALATMYNERFHPIAPIKKEHILLMSGASAIIDALAYNTCEEGDGVLVGQPLYGGFFFDLQNRSRTKLLPVPLHGADPFGTAAVAQYEAAILDARKQGIKVRVLLLCNPHNPLGQCYTREALKGYMKLCQQYDLHLISDEIYALSVFPTKENPNMTPFTSVLSIDPKGLISPCRMHAVHGMSKDFGANGLRAGALITQHNETLLKSCTMISMFPGISSAADLLWRSVLEDKEYLNSFIEANKERLAASYEKCAKFLRQTGIPYKPSNAGHFVWVDLRRFMPTANNSLEAERKLTDKLLNTGVYMATGESFYTEEYGWYRVTFSVDEKTMMLGLKRLAQALSGEEHGDHDETIPNSLGVQKGEVSLATKN</sequence>
<evidence type="ECO:0000256" key="2">
    <source>
        <dbReference type="ARBA" id="ARBA00022898"/>
    </source>
</evidence>
<dbReference type="OMA" id="HFMGKAR"/>
<dbReference type="GO" id="GO:0008483">
    <property type="term" value="F:transaminase activity"/>
    <property type="evidence" value="ECO:0007669"/>
    <property type="project" value="TreeGrafter"/>
</dbReference>
<reference evidence="5 6" key="2">
    <citation type="journal article" date="2014" name="J. Gen. Appl. Microbiol.">
        <title>The early diverging ascomycetous budding yeast Saitoella complicata has three histone deacetylases belonging to the Clr6, Hos2, and Rpd3 lineages.</title>
        <authorList>
            <person name="Nishida H."/>
            <person name="Matsumoto T."/>
            <person name="Kondo S."/>
            <person name="Hamamoto M."/>
            <person name="Yoshikawa H."/>
        </authorList>
    </citation>
    <scope>NUCLEOTIDE SEQUENCE [LARGE SCALE GENOMIC DNA]</scope>
    <source>
        <strain evidence="5 6">NRRL Y-17804</strain>
    </source>
</reference>
<keyword evidence="2" id="KW-0663">Pyridoxal phosphate</keyword>
<dbReference type="PRINTS" id="PR00753">
    <property type="entry name" value="ACCSYNTHASE"/>
</dbReference>
<dbReference type="STRING" id="698492.A0A0E9NN46"/>
<dbReference type="EMBL" id="BACD03000044">
    <property type="protein sequence ID" value="GAO51302.1"/>
    <property type="molecule type" value="Genomic_DNA"/>
</dbReference>
<dbReference type="InterPro" id="IPR015424">
    <property type="entry name" value="PyrdxlP-dep_Trfase"/>
</dbReference>
<evidence type="ECO:0000256" key="1">
    <source>
        <dbReference type="ARBA" id="ARBA00007441"/>
    </source>
</evidence>
<dbReference type="InterPro" id="IPR004838">
    <property type="entry name" value="NHTrfase_class1_PyrdxlP-BS"/>
</dbReference>
<dbReference type="InterPro" id="IPR004839">
    <property type="entry name" value="Aminotransferase_I/II_large"/>
</dbReference>
<gene>
    <name evidence="5" type="ORF">G7K_5407-t1</name>
</gene>
<dbReference type="InterPro" id="IPR050478">
    <property type="entry name" value="Ethylene_sulfur-biosynth"/>
</dbReference>
<dbReference type="SUPFAM" id="SSF53383">
    <property type="entry name" value="PLP-dependent transferases"/>
    <property type="match status" value="1"/>
</dbReference>
<dbReference type="InterPro" id="IPR015421">
    <property type="entry name" value="PyrdxlP-dep_Trfase_major"/>
</dbReference>
<evidence type="ECO:0000313" key="6">
    <source>
        <dbReference type="Proteomes" id="UP000033140"/>
    </source>
</evidence>
<comment type="similarity">
    <text evidence="1">Belongs to the class-I pyridoxal-phosphate-dependent aminotransferase family.</text>
</comment>
<comment type="caution">
    <text evidence="5">The sequence shown here is derived from an EMBL/GenBank/DDBJ whole genome shotgun (WGS) entry which is preliminary data.</text>
</comment>
<dbReference type="GO" id="GO:0006520">
    <property type="term" value="P:amino acid metabolic process"/>
    <property type="evidence" value="ECO:0007669"/>
    <property type="project" value="TreeGrafter"/>
</dbReference>
<dbReference type="AlphaFoldDB" id="A0A0E9NN46"/>
<dbReference type="Pfam" id="PF00155">
    <property type="entry name" value="Aminotran_1_2"/>
    <property type="match status" value="1"/>
</dbReference>
<reference evidence="5 6" key="3">
    <citation type="journal article" date="2015" name="Genome Announc.">
        <title>Draft Genome Sequence of the Archiascomycetous Yeast Saitoella complicata.</title>
        <authorList>
            <person name="Yamauchi K."/>
            <person name="Kondo S."/>
            <person name="Hamamoto M."/>
            <person name="Takahashi Y."/>
            <person name="Ogura Y."/>
            <person name="Hayashi T."/>
            <person name="Nishida H."/>
        </authorList>
    </citation>
    <scope>NUCLEOTIDE SEQUENCE [LARGE SCALE GENOMIC DNA]</scope>
    <source>
        <strain evidence="5 6">NRRL Y-17804</strain>
    </source>
</reference>
<keyword evidence="6" id="KW-1185">Reference proteome</keyword>
<organism evidence="5 6">
    <name type="scientific">Saitoella complicata (strain BCRC 22490 / CBS 7301 / JCM 7358 / NBRC 10748 / NRRL Y-17804)</name>
    <dbReference type="NCBI Taxonomy" id="698492"/>
    <lineage>
        <taxon>Eukaryota</taxon>
        <taxon>Fungi</taxon>
        <taxon>Dikarya</taxon>
        <taxon>Ascomycota</taxon>
        <taxon>Taphrinomycotina</taxon>
        <taxon>Taphrinomycotina incertae sedis</taxon>
        <taxon>Saitoella</taxon>
    </lineage>
</organism>
<reference evidence="5 6" key="1">
    <citation type="journal article" date="2011" name="J. Gen. Appl. Microbiol.">
        <title>Draft genome sequencing of the enigmatic yeast Saitoella complicata.</title>
        <authorList>
            <person name="Nishida H."/>
            <person name="Hamamoto M."/>
            <person name="Sugiyama J."/>
        </authorList>
    </citation>
    <scope>NUCLEOTIDE SEQUENCE [LARGE SCALE GENOMIC DNA]</scope>
    <source>
        <strain evidence="5 6">NRRL Y-17804</strain>
    </source>
</reference>
<proteinExistence type="inferred from homology"/>
<dbReference type="PROSITE" id="PS00105">
    <property type="entry name" value="AA_TRANSFER_CLASS_1"/>
    <property type="match status" value="1"/>
</dbReference>
<protein>
    <recommendedName>
        <fullName evidence="4">Aminotransferase class I/classII large domain-containing protein</fullName>
    </recommendedName>
</protein>
<dbReference type="Proteomes" id="UP000033140">
    <property type="component" value="Unassembled WGS sequence"/>
</dbReference>
<dbReference type="InterPro" id="IPR015422">
    <property type="entry name" value="PyrdxlP-dep_Trfase_small"/>
</dbReference>